<dbReference type="Proteomes" id="UP000647491">
    <property type="component" value="Unassembled WGS sequence"/>
</dbReference>
<feature type="transmembrane region" description="Helical" evidence="8">
    <location>
        <begin position="233"/>
        <end position="251"/>
    </location>
</feature>
<protein>
    <recommendedName>
        <fullName evidence="8">Probable membrane transporter protein</fullName>
    </recommendedName>
</protein>
<evidence type="ECO:0000313" key="9">
    <source>
        <dbReference type="EMBL" id="MBC8599180.1"/>
    </source>
</evidence>
<evidence type="ECO:0000256" key="6">
    <source>
        <dbReference type="ARBA" id="ARBA00022989"/>
    </source>
</evidence>
<evidence type="ECO:0000313" key="10">
    <source>
        <dbReference type="Proteomes" id="UP000647491"/>
    </source>
</evidence>
<accession>A0ABR7NSS0</accession>
<dbReference type="InterPro" id="IPR002781">
    <property type="entry name" value="TM_pro_TauE-like"/>
</dbReference>
<name>A0ABR7NSS0_9FIRM</name>
<evidence type="ECO:0000256" key="8">
    <source>
        <dbReference type="RuleBase" id="RU363041"/>
    </source>
</evidence>
<comment type="subcellular location">
    <subcellularLocation>
        <location evidence="1 8">Cell membrane</location>
        <topology evidence="1 8">Multi-pass membrane protein</topology>
    </subcellularLocation>
</comment>
<evidence type="ECO:0000256" key="5">
    <source>
        <dbReference type="ARBA" id="ARBA00022692"/>
    </source>
</evidence>
<proteinExistence type="inferred from homology"/>
<keyword evidence="5 8" id="KW-0812">Transmembrane</keyword>
<dbReference type="EMBL" id="JACRTJ010000018">
    <property type="protein sequence ID" value="MBC8599180.1"/>
    <property type="molecule type" value="Genomic_DNA"/>
</dbReference>
<dbReference type="PANTHER" id="PTHR30269:SF0">
    <property type="entry name" value="MEMBRANE TRANSPORTER PROTEIN YFCA-RELATED"/>
    <property type="match status" value="1"/>
</dbReference>
<evidence type="ECO:0000256" key="4">
    <source>
        <dbReference type="ARBA" id="ARBA00022475"/>
    </source>
</evidence>
<keyword evidence="7 8" id="KW-0472">Membrane</keyword>
<evidence type="ECO:0000256" key="2">
    <source>
        <dbReference type="ARBA" id="ARBA00009142"/>
    </source>
</evidence>
<feature type="transmembrane region" description="Helical" evidence="8">
    <location>
        <begin position="71"/>
        <end position="91"/>
    </location>
</feature>
<keyword evidence="3" id="KW-0813">Transport</keyword>
<feature type="transmembrane region" description="Helical" evidence="8">
    <location>
        <begin position="97"/>
        <end position="114"/>
    </location>
</feature>
<keyword evidence="10" id="KW-1185">Reference proteome</keyword>
<gene>
    <name evidence="9" type="ORF">H8708_08050</name>
</gene>
<dbReference type="InterPro" id="IPR052017">
    <property type="entry name" value="TSUP"/>
</dbReference>
<reference evidence="9 10" key="1">
    <citation type="submission" date="2020-08" db="EMBL/GenBank/DDBJ databases">
        <title>Genome public.</title>
        <authorList>
            <person name="Liu C."/>
            <person name="Sun Q."/>
        </authorList>
    </citation>
    <scope>NUCLEOTIDE SEQUENCE [LARGE SCALE GENOMIC DNA]</scope>
    <source>
        <strain evidence="9 10">BX10</strain>
    </source>
</reference>
<evidence type="ECO:0000256" key="3">
    <source>
        <dbReference type="ARBA" id="ARBA00022448"/>
    </source>
</evidence>
<dbReference type="RefSeq" id="WP_158359123.1">
    <property type="nucleotide sequence ID" value="NZ_JACRTJ010000018.1"/>
</dbReference>
<evidence type="ECO:0000256" key="1">
    <source>
        <dbReference type="ARBA" id="ARBA00004651"/>
    </source>
</evidence>
<comment type="caution">
    <text evidence="9">The sequence shown here is derived from an EMBL/GenBank/DDBJ whole genome shotgun (WGS) entry which is preliminary data.</text>
</comment>
<keyword evidence="6 8" id="KW-1133">Transmembrane helix</keyword>
<feature type="transmembrane region" description="Helical" evidence="8">
    <location>
        <begin position="29"/>
        <end position="59"/>
    </location>
</feature>
<comment type="similarity">
    <text evidence="2 8">Belongs to the 4-toluene sulfonate uptake permease (TSUP) (TC 2.A.102) family.</text>
</comment>
<keyword evidence="4 8" id="KW-1003">Cell membrane</keyword>
<organism evidence="9 10">
    <name type="scientific">Enterocloster hominis</name>
    <name type="common">ex Liu et al. 2021</name>
    <dbReference type="NCBI Taxonomy" id="2763663"/>
    <lineage>
        <taxon>Bacteria</taxon>
        <taxon>Bacillati</taxon>
        <taxon>Bacillota</taxon>
        <taxon>Clostridia</taxon>
        <taxon>Lachnospirales</taxon>
        <taxon>Lachnospiraceae</taxon>
        <taxon>Enterocloster</taxon>
    </lineage>
</organism>
<dbReference type="Pfam" id="PF01925">
    <property type="entry name" value="TauE"/>
    <property type="match status" value="1"/>
</dbReference>
<sequence>MEQFLIVCPLVFLAGFVDSIAGGGGLISFPAYMLAGVPVHVILGTSKLSAFPGSIVAALRFAKSGYIRFKLALPWAASAALGAVGGASLALKTDEKLIRSLMVVVLPVVAFYVLKNKELGGGEAPDRSEDPDGFRRMFFTGLAVSFLIGGYDGFYGPGTGTFLILVFTGLLKLGTRDAAGISKVVNLSADIGALGTFFVGGKVDYALGIAAALFCMAGSYFGAGLVVNNGQKIVRPVVMGVLALLFVKILAG</sequence>
<feature type="transmembrane region" description="Helical" evidence="8">
    <location>
        <begin position="205"/>
        <end position="226"/>
    </location>
</feature>
<evidence type="ECO:0000256" key="7">
    <source>
        <dbReference type="ARBA" id="ARBA00023136"/>
    </source>
</evidence>
<dbReference type="PANTHER" id="PTHR30269">
    <property type="entry name" value="TRANSMEMBRANE PROTEIN YFCA"/>
    <property type="match status" value="1"/>
</dbReference>